<dbReference type="Proteomes" id="UP000319908">
    <property type="component" value="Unassembled WGS sequence"/>
</dbReference>
<name>A0A5C6BXL1_9BACT</name>
<comment type="caution">
    <text evidence="2">The sequence shown here is derived from an EMBL/GenBank/DDBJ whole genome shotgun (WGS) entry which is preliminary data.</text>
</comment>
<keyword evidence="3" id="KW-1185">Reference proteome</keyword>
<gene>
    <name evidence="2" type="ORF">Poly21_37570</name>
</gene>
<protein>
    <submittedName>
        <fullName evidence="2">Uncharacterized protein</fullName>
    </submittedName>
</protein>
<accession>A0A5C6BXL1</accession>
<evidence type="ECO:0000313" key="3">
    <source>
        <dbReference type="Proteomes" id="UP000319908"/>
    </source>
</evidence>
<feature type="region of interest" description="Disordered" evidence="1">
    <location>
        <begin position="1"/>
        <end position="36"/>
    </location>
</feature>
<evidence type="ECO:0000256" key="1">
    <source>
        <dbReference type="SAM" id="MobiDB-lite"/>
    </source>
</evidence>
<reference evidence="2 3" key="1">
    <citation type="journal article" date="2020" name="Antonie Van Leeuwenhoek">
        <title>Rhodopirellula heiligendammensis sp. nov., Rhodopirellula pilleata sp. nov., and Rhodopirellula solitaria sp. nov. isolated from natural or artificial marine surfaces in Northern Germany and California, USA, and emended description of the genus Rhodopirellula.</title>
        <authorList>
            <person name="Kallscheuer N."/>
            <person name="Wiegand S."/>
            <person name="Jogler M."/>
            <person name="Boedeker C."/>
            <person name="Peeters S.H."/>
            <person name="Rast P."/>
            <person name="Heuer A."/>
            <person name="Jetten M.S.M."/>
            <person name="Rohde M."/>
            <person name="Jogler C."/>
        </authorList>
    </citation>
    <scope>NUCLEOTIDE SEQUENCE [LARGE SCALE GENOMIC DNA]</scope>
    <source>
        <strain evidence="2 3">Poly21</strain>
    </source>
</reference>
<sequence length="810" mass="89771">MWQAASKMPEPRAYQHQRQSWPASTPEPERRWARARRNRTAPPCRILRMFFKLVHSCFVTLLAAATAVAQPTAGEIQAGLPPSLQFAPDSASFFYALTNNRLKWDAVADNAAIERLMAMPVVQRAVAEARTQIAADIEQDLQENEVPSWLLSAYEFWVGKEGQSYLPTLANLASRELFIFADQDFAEQLAAYNAEVVTQLSKLRLDPSPDGEGVATENDAPAPVWSERFIRDLNVPRIVAGAKLSGAQDQARVREMLSMFATKFRNELLDLSEAENRYISDSLQLQDLGENDQRWVLHLRGDEYPWDAAIQRHQAASDPDEAAEIQRQYTVFRDLVAGKSLVVSVGFTDGYLFASIGHDPDDVAPTKADQPLYRRGVFKPLLENRSKTFSAIAYQNSLLKQQTSWVTRLSVYIRLLPGLAKLAFVGTELEPTSYQPLMDDVEQDAEMLLADLNRLYNPAGDQLAFSFFFNGGIAGYNYHRHTNPMSVSAQPLVSLQHVGEHPALFNAVADWEDDGTLDKWLNRIEQRAEQVMDLYVESSGASASGPAQAMTTGLAELFRATKDDLLPSLGNESAFVLDFQHRSHQWHPAMPAAEQALPMPAVALVYDLANAEQHRRAWQRFYETINPLLAPFGPLMGLPPGQGLPPASETSIPDGVFLRLPGVAVLGIDPSFAPGLAITDQWAIYTLFPSQGVDLAEPHAPQLPPPLGDVGRPLIAASHVDVLQFADALQAWLDYAVPLIKQSDRYQNQPPEDAEASKAPNIDETIDLLGNVIEVMRQIPSYTQATYVQDNSVVTQSVIQVPSLRLSPAK</sequence>
<organism evidence="2 3">
    <name type="scientific">Allorhodopirellula heiligendammensis</name>
    <dbReference type="NCBI Taxonomy" id="2714739"/>
    <lineage>
        <taxon>Bacteria</taxon>
        <taxon>Pseudomonadati</taxon>
        <taxon>Planctomycetota</taxon>
        <taxon>Planctomycetia</taxon>
        <taxon>Pirellulales</taxon>
        <taxon>Pirellulaceae</taxon>
        <taxon>Allorhodopirellula</taxon>
    </lineage>
</organism>
<proteinExistence type="predicted"/>
<dbReference type="AlphaFoldDB" id="A0A5C6BXL1"/>
<dbReference type="EMBL" id="SJPU01000002">
    <property type="protein sequence ID" value="TWU16552.1"/>
    <property type="molecule type" value="Genomic_DNA"/>
</dbReference>
<evidence type="ECO:0000313" key="2">
    <source>
        <dbReference type="EMBL" id="TWU16552.1"/>
    </source>
</evidence>